<evidence type="ECO:0000313" key="10">
    <source>
        <dbReference type="Proteomes" id="UP000176678"/>
    </source>
</evidence>
<accession>A0A1F7VE56</accession>
<dbReference type="PROSITE" id="PS51161">
    <property type="entry name" value="ATP_CONE"/>
    <property type="match status" value="1"/>
</dbReference>
<evidence type="ECO:0000256" key="1">
    <source>
        <dbReference type="ARBA" id="ARBA00022491"/>
    </source>
</evidence>
<dbReference type="AlphaFoldDB" id="A0A1F7VE56"/>
<sequence length="160" mass="19132">MRCPVCRRHDTRVVDSRVAPDGTSIRRRRLCSKCKYRFSTLEEVELLDITVVKNDGRREAYSVEKVKRGIQHALEKRPVTEVSFKMLINQIEHDIQKLKKREVTSKKIGEAIMRHLKKFDKVAYIRFASVYRQFEDVGTFQRELRALEHHRIRRRKSHKT</sequence>
<dbReference type="GO" id="GO:0003677">
    <property type="term" value="F:DNA binding"/>
    <property type="evidence" value="ECO:0007669"/>
    <property type="project" value="UniProtKB-KW"/>
</dbReference>
<keyword evidence="2 7" id="KW-0547">Nucleotide-binding</keyword>
<dbReference type="HAMAP" id="MF_00440">
    <property type="entry name" value="NrdR"/>
    <property type="match status" value="1"/>
</dbReference>
<reference evidence="9 10" key="1">
    <citation type="journal article" date="2016" name="Nat. Commun.">
        <title>Thousands of microbial genomes shed light on interconnected biogeochemical processes in an aquifer system.</title>
        <authorList>
            <person name="Anantharaman K."/>
            <person name="Brown C.T."/>
            <person name="Hug L.A."/>
            <person name="Sharon I."/>
            <person name="Castelle C.J."/>
            <person name="Probst A.J."/>
            <person name="Thomas B.C."/>
            <person name="Singh A."/>
            <person name="Wilkins M.J."/>
            <person name="Karaoz U."/>
            <person name="Brodie E.L."/>
            <person name="Williams K.H."/>
            <person name="Hubbard S.S."/>
            <person name="Banfield J.F."/>
        </authorList>
    </citation>
    <scope>NUCLEOTIDE SEQUENCE [LARGE SCALE GENOMIC DNA]</scope>
</reference>
<dbReference type="InterPro" id="IPR055173">
    <property type="entry name" value="NrdR-like_N"/>
</dbReference>
<dbReference type="GO" id="GO:0008270">
    <property type="term" value="F:zinc ion binding"/>
    <property type="evidence" value="ECO:0007669"/>
    <property type="project" value="UniProtKB-UniRule"/>
</dbReference>
<gene>
    <name evidence="7" type="primary">nrdR</name>
    <name evidence="9" type="ORF">A3H75_02770</name>
</gene>
<dbReference type="GO" id="GO:0045892">
    <property type="term" value="P:negative regulation of DNA-templated transcription"/>
    <property type="evidence" value="ECO:0007669"/>
    <property type="project" value="UniProtKB-UniRule"/>
</dbReference>
<protein>
    <recommendedName>
        <fullName evidence="7">Transcriptional repressor NrdR</fullName>
    </recommendedName>
</protein>
<dbReference type="GO" id="GO:0005524">
    <property type="term" value="F:ATP binding"/>
    <property type="evidence" value="ECO:0007669"/>
    <property type="project" value="UniProtKB-UniRule"/>
</dbReference>
<name>A0A1F7VE56_9BACT</name>
<evidence type="ECO:0000256" key="5">
    <source>
        <dbReference type="ARBA" id="ARBA00023125"/>
    </source>
</evidence>
<comment type="caution">
    <text evidence="9">The sequence shown here is derived from an EMBL/GenBank/DDBJ whole genome shotgun (WGS) entry which is preliminary data.</text>
</comment>
<dbReference type="Pfam" id="PF03477">
    <property type="entry name" value="ATP-cone"/>
    <property type="match status" value="1"/>
</dbReference>
<dbReference type="EMBL" id="MGES01000030">
    <property type="protein sequence ID" value="OGL88733.1"/>
    <property type="molecule type" value="Genomic_DNA"/>
</dbReference>
<organism evidence="9 10">
    <name type="scientific">Candidatus Uhrbacteria bacterium RIFCSPLOWO2_02_FULL_51_9</name>
    <dbReference type="NCBI Taxonomy" id="1802410"/>
    <lineage>
        <taxon>Bacteria</taxon>
        <taxon>Candidatus Uhriibacteriota</taxon>
    </lineage>
</organism>
<keyword evidence="7" id="KW-0862">Zinc</keyword>
<feature type="domain" description="ATP-cone" evidence="8">
    <location>
        <begin position="49"/>
        <end position="139"/>
    </location>
</feature>
<dbReference type="Proteomes" id="UP000176678">
    <property type="component" value="Unassembled WGS sequence"/>
</dbReference>
<evidence type="ECO:0000313" key="9">
    <source>
        <dbReference type="EMBL" id="OGL88733.1"/>
    </source>
</evidence>
<evidence type="ECO:0000259" key="8">
    <source>
        <dbReference type="PROSITE" id="PS51161"/>
    </source>
</evidence>
<keyword evidence="4 7" id="KW-0805">Transcription regulation</keyword>
<evidence type="ECO:0000256" key="2">
    <source>
        <dbReference type="ARBA" id="ARBA00022741"/>
    </source>
</evidence>
<dbReference type="PANTHER" id="PTHR30455:SF2">
    <property type="entry name" value="TRANSCRIPTIONAL REPRESSOR NRDR"/>
    <property type="match status" value="1"/>
</dbReference>
<evidence type="ECO:0000256" key="4">
    <source>
        <dbReference type="ARBA" id="ARBA00023015"/>
    </source>
</evidence>
<keyword evidence="1 7" id="KW-0678">Repressor</keyword>
<dbReference type="InterPro" id="IPR003796">
    <property type="entry name" value="RNR_NrdR-like"/>
</dbReference>
<proteinExistence type="inferred from homology"/>
<keyword evidence="5 7" id="KW-0238">DNA-binding</keyword>
<dbReference type="STRING" id="1802410.A3H75_02770"/>
<evidence type="ECO:0000256" key="3">
    <source>
        <dbReference type="ARBA" id="ARBA00022840"/>
    </source>
</evidence>
<dbReference type="InterPro" id="IPR005144">
    <property type="entry name" value="ATP-cone_dom"/>
</dbReference>
<feature type="zinc finger region" evidence="7">
    <location>
        <begin position="3"/>
        <end position="34"/>
    </location>
</feature>
<dbReference type="Pfam" id="PF22811">
    <property type="entry name" value="Zn_ribbon_NrdR"/>
    <property type="match status" value="1"/>
</dbReference>
<comment type="function">
    <text evidence="7">Negatively regulates transcription of bacterial ribonucleotide reductase nrd genes and operons by binding to NrdR-boxes.</text>
</comment>
<keyword evidence="3 7" id="KW-0067">ATP-binding</keyword>
<evidence type="ECO:0000256" key="6">
    <source>
        <dbReference type="ARBA" id="ARBA00023163"/>
    </source>
</evidence>
<comment type="similarity">
    <text evidence="7">Belongs to the NrdR family.</text>
</comment>
<dbReference type="PANTHER" id="PTHR30455">
    <property type="entry name" value="TRANSCRIPTIONAL REPRESSOR NRDR"/>
    <property type="match status" value="1"/>
</dbReference>
<dbReference type="NCBIfam" id="TIGR00244">
    <property type="entry name" value="transcriptional regulator NrdR"/>
    <property type="match status" value="1"/>
</dbReference>
<keyword evidence="7" id="KW-0863">Zinc-finger</keyword>
<comment type="cofactor">
    <cofactor evidence="7">
        <name>Zn(2+)</name>
        <dbReference type="ChEBI" id="CHEBI:29105"/>
    </cofactor>
    <text evidence="7">Binds 1 zinc ion.</text>
</comment>
<keyword evidence="6 7" id="KW-0804">Transcription</keyword>
<keyword evidence="7" id="KW-0479">Metal-binding</keyword>
<evidence type="ECO:0000256" key="7">
    <source>
        <dbReference type="HAMAP-Rule" id="MF_00440"/>
    </source>
</evidence>